<dbReference type="Proteomes" id="UP001049518">
    <property type="component" value="Chromosome"/>
</dbReference>
<reference evidence="1" key="1">
    <citation type="submission" date="2020-07" db="EMBL/GenBank/DDBJ databases">
        <authorList>
            <person name="Tarantini F.S."/>
            <person name="Hong K.W."/>
            <person name="Chan K.G."/>
        </authorList>
    </citation>
    <scope>NUCLEOTIDE SEQUENCE</scope>
    <source>
        <strain evidence="1">32-07</strain>
    </source>
</reference>
<protein>
    <submittedName>
        <fullName evidence="1">Uncharacterized protein</fullName>
    </submittedName>
</protein>
<gene>
    <name evidence="1" type="ORF">AGRA3207_002690</name>
</gene>
<sequence length="84" mass="9040">MALSVGLATTAPVTAGPAHAEASAARPHIAAVQTTDGLDVHRGKYLTLGACQTAGRQGIERGHWDSFQCADGTWPWRWNLWTNR</sequence>
<dbReference type="EMBL" id="CP059572">
    <property type="protein sequence ID" value="QXJ26482.1"/>
    <property type="molecule type" value="Genomic_DNA"/>
</dbReference>
<keyword evidence="2" id="KW-1185">Reference proteome</keyword>
<evidence type="ECO:0000313" key="1">
    <source>
        <dbReference type="EMBL" id="QXJ26482.1"/>
    </source>
</evidence>
<evidence type="ECO:0000313" key="2">
    <source>
        <dbReference type="Proteomes" id="UP001049518"/>
    </source>
</evidence>
<organism evidence="1 2">
    <name type="scientific">Actinomadura graeca</name>
    <dbReference type="NCBI Taxonomy" id="2750812"/>
    <lineage>
        <taxon>Bacteria</taxon>
        <taxon>Bacillati</taxon>
        <taxon>Actinomycetota</taxon>
        <taxon>Actinomycetes</taxon>
        <taxon>Streptosporangiales</taxon>
        <taxon>Thermomonosporaceae</taxon>
        <taxon>Actinomadura</taxon>
    </lineage>
</organism>
<proteinExistence type="predicted"/>
<name>A0ABX8R927_9ACTN</name>
<accession>A0ABX8R927</accession>